<keyword evidence="1" id="KW-1133">Transmembrane helix</keyword>
<feature type="transmembrane region" description="Helical" evidence="1">
    <location>
        <begin position="97"/>
        <end position="122"/>
    </location>
</feature>
<evidence type="ECO:0000256" key="1">
    <source>
        <dbReference type="SAM" id="Phobius"/>
    </source>
</evidence>
<dbReference type="EMBL" id="CAACVG010011276">
    <property type="protein sequence ID" value="VEN57726.1"/>
    <property type="molecule type" value="Genomic_DNA"/>
</dbReference>
<feature type="transmembrane region" description="Helical" evidence="1">
    <location>
        <begin position="134"/>
        <end position="155"/>
    </location>
</feature>
<keyword evidence="1" id="KW-0472">Membrane</keyword>
<evidence type="ECO:0000313" key="2">
    <source>
        <dbReference type="EMBL" id="VEN57726.1"/>
    </source>
</evidence>
<organism evidence="2 3">
    <name type="scientific">Callosobruchus maculatus</name>
    <name type="common">Southern cowpea weevil</name>
    <name type="synonym">Pulse bruchid</name>
    <dbReference type="NCBI Taxonomy" id="64391"/>
    <lineage>
        <taxon>Eukaryota</taxon>
        <taxon>Metazoa</taxon>
        <taxon>Ecdysozoa</taxon>
        <taxon>Arthropoda</taxon>
        <taxon>Hexapoda</taxon>
        <taxon>Insecta</taxon>
        <taxon>Pterygota</taxon>
        <taxon>Neoptera</taxon>
        <taxon>Endopterygota</taxon>
        <taxon>Coleoptera</taxon>
        <taxon>Polyphaga</taxon>
        <taxon>Cucujiformia</taxon>
        <taxon>Chrysomeloidea</taxon>
        <taxon>Chrysomelidae</taxon>
        <taxon>Bruchinae</taxon>
        <taxon>Bruchini</taxon>
        <taxon>Callosobruchus</taxon>
    </lineage>
</organism>
<sequence>MRADNGIAFAGAAALAALGLFAAPVLHAAALPLAAPAALGLFAAPTLHAAPGLLSAAIATAPEVITAATFPLLLAAPWFNAIFTLAAPLLFAGPASIAPGVVAALSVAPFLQAAATAALFPVADPLAATLLKTIALTFNIGWFAPAILFAALPLVVPAIQIELWAGPVVAFLTSALFPIAARTAAVATTGLHGATIAANKIIQ</sequence>
<feature type="transmembrane region" description="Helical" evidence="1">
    <location>
        <begin position="161"/>
        <end position="181"/>
    </location>
</feature>
<feature type="transmembrane region" description="Helical" evidence="1">
    <location>
        <begin position="70"/>
        <end position="91"/>
    </location>
</feature>
<proteinExistence type="predicted"/>
<gene>
    <name evidence="2" type="ORF">CALMAC_LOCUS16286</name>
</gene>
<dbReference type="AlphaFoldDB" id="A0A653DD17"/>
<evidence type="ECO:0000313" key="3">
    <source>
        <dbReference type="Proteomes" id="UP000410492"/>
    </source>
</evidence>
<protein>
    <submittedName>
        <fullName evidence="2">Uncharacterized protein</fullName>
    </submittedName>
</protein>
<keyword evidence="3" id="KW-1185">Reference proteome</keyword>
<keyword evidence="1" id="KW-0812">Transmembrane</keyword>
<accession>A0A653DD17</accession>
<dbReference type="Proteomes" id="UP000410492">
    <property type="component" value="Unassembled WGS sequence"/>
</dbReference>
<name>A0A653DD17_CALMS</name>
<feature type="transmembrane region" description="Helical" evidence="1">
    <location>
        <begin position="38"/>
        <end position="58"/>
    </location>
</feature>
<reference evidence="2 3" key="1">
    <citation type="submission" date="2019-01" db="EMBL/GenBank/DDBJ databases">
        <authorList>
            <person name="Sayadi A."/>
        </authorList>
    </citation>
    <scope>NUCLEOTIDE SEQUENCE [LARGE SCALE GENOMIC DNA]</scope>
</reference>
<dbReference type="OrthoDB" id="10657519at2759"/>